<evidence type="ECO:0000256" key="3">
    <source>
        <dbReference type="SAM" id="SignalP"/>
    </source>
</evidence>
<keyword evidence="3" id="KW-0732">Signal</keyword>
<evidence type="ECO:0000313" key="5">
    <source>
        <dbReference type="EMBL" id="MFD1143707.1"/>
    </source>
</evidence>
<dbReference type="GO" id="GO:0016787">
    <property type="term" value="F:hydrolase activity"/>
    <property type="evidence" value="ECO:0007669"/>
    <property type="project" value="UniProtKB-KW"/>
</dbReference>
<dbReference type="Proteomes" id="UP001597116">
    <property type="component" value="Unassembled WGS sequence"/>
</dbReference>
<evidence type="ECO:0000259" key="4">
    <source>
        <dbReference type="Pfam" id="PF00144"/>
    </source>
</evidence>
<evidence type="ECO:0000256" key="1">
    <source>
        <dbReference type="ARBA" id="ARBA00004370"/>
    </source>
</evidence>
<dbReference type="EMBL" id="JBHTLP010000018">
    <property type="protein sequence ID" value="MFD1143707.1"/>
    <property type="molecule type" value="Genomic_DNA"/>
</dbReference>
<feature type="chain" id="PRO_5046518853" evidence="3">
    <location>
        <begin position="21"/>
        <end position="448"/>
    </location>
</feature>
<proteinExistence type="predicted"/>
<keyword evidence="2" id="KW-0472">Membrane</keyword>
<dbReference type="InterPro" id="IPR050491">
    <property type="entry name" value="AmpC-like"/>
</dbReference>
<comment type="caution">
    <text evidence="5">The sequence shown here is derived from an EMBL/GenBank/DDBJ whole genome shotgun (WGS) entry which is preliminary data.</text>
</comment>
<evidence type="ECO:0000256" key="2">
    <source>
        <dbReference type="ARBA" id="ARBA00023136"/>
    </source>
</evidence>
<organism evidence="5 6">
    <name type="scientific">Larkinella insperata</name>
    <dbReference type="NCBI Taxonomy" id="332158"/>
    <lineage>
        <taxon>Bacteria</taxon>
        <taxon>Pseudomonadati</taxon>
        <taxon>Bacteroidota</taxon>
        <taxon>Cytophagia</taxon>
        <taxon>Cytophagales</taxon>
        <taxon>Spirosomataceae</taxon>
        <taxon>Larkinella</taxon>
    </lineage>
</organism>
<reference evidence="6" key="1">
    <citation type="journal article" date="2019" name="Int. J. Syst. Evol. Microbiol.">
        <title>The Global Catalogue of Microorganisms (GCM) 10K type strain sequencing project: providing services to taxonomists for standard genome sequencing and annotation.</title>
        <authorList>
            <consortium name="The Broad Institute Genomics Platform"/>
            <consortium name="The Broad Institute Genome Sequencing Center for Infectious Disease"/>
            <person name="Wu L."/>
            <person name="Ma J."/>
        </authorList>
    </citation>
    <scope>NUCLEOTIDE SEQUENCE [LARGE SCALE GENOMIC DNA]</scope>
    <source>
        <strain evidence="6">CCUG 55608</strain>
    </source>
</reference>
<protein>
    <submittedName>
        <fullName evidence="5">Serine hydrolase domain-containing protein</fullName>
        <ecNumber evidence="5">3.-.-.-</ecNumber>
    </submittedName>
</protein>
<dbReference type="PANTHER" id="PTHR46825:SF11">
    <property type="entry name" value="PENICILLIN-BINDING PROTEIN 4"/>
    <property type="match status" value="1"/>
</dbReference>
<sequence>MKKILLVVMILLSWAFVAEAQDVGKQISNLVDAYAQLGKFNGSILVAAKGKVLLNKGYGFKDVKEKTVNDANTVYQIASVTKTFTSTLVLKLVEMEKIALTDNVAKFYPGFPQGDSITIAQLLSHTSGISDDSSADRVKNQPDSTEELFIATLKARKLDFSPGTDWKYSNSGYILLGYIIERVLGMTYYEAIRTYIFQPLQMNASAFDFVGLASPDKATGYWAFPESDTVRPATLIDYRAPRAAGAIYSTTGDLYTWHRGLQTGKLISLSLLDKAYTPVRNQYGLGWIIDSVGTSRVVSHSGDIWGFKSELTRVPADDICIIQLNNIEDVDLRSITRKILAILYHQPYQLPARNEIQLSQPALREYEGDYLLRPGEWIKVRVENARLMATTNRKQELYAQRNGVFKIDDGYDQIVVTFHKGASGKVTELSFTIGGNKIICKKRVGTPE</sequence>
<evidence type="ECO:0000313" key="6">
    <source>
        <dbReference type="Proteomes" id="UP001597116"/>
    </source>
</evidence>
<dbReference type="Pfam" id="PF00144">
    <property type="entry name" value="Beta-lactamase"/>
    <property type="match status" value="1"/>
</dbReference>
<dbReference type="Gene3D" id="3.40.710.10">
    <property type="entry name" value="DD-peptidase/beta-lactamase superfamily"/>
    <property type="match status" value="1"/>
</dbReference>
<name>A0ABW3QDA4_9BACT</name>
<accession>A0ABW3QDA4</accession>
<dbReference type="InterPro" id="IPR012338">
    <property type="entry name" value="Beta-lactam/transpept-like"/>
</dbReference>
<dbReference type="RefSeq" id="WP_379884669.1">
    <property type="nucleotide sequence ID" value="NZ_JBHTLP010000018.1"/>
</dbReference>
<dbReference type="InterPro" id="IPR001466">
    <property type="entry name" value="Beta-lactam-related"/>
</dbReference>
<keyword evidence="5" id="KW-0378">Hydrolase</keyword>
<feature type="signal peptide" evidence="3">
    <location>
        <begin position="1"/>
        <end position="20"/>
    </location>
</feature>
<feature type="domain" description="Beta-lactamase-related" evidence="4">
    <location>
        <begin position="41"/>
        <end position="329"/>
    </location>
</feature>
<dbReference type="PANTHER" id="PTHR46825">
    <property type="entry name" value="D-ALANYL-D-ALANINE-CARBOXYPEPTIDASE/ENDOPEPTIDASE AMPH"/>
    <property type="match status" value="1"/>
</dbReference>
<comment type="subcellular location">
    <subcellularLocation>
        <location evidence="1">Membrane</location>
    </subcellularLocation>
</comment>
<dbReference type="SUPFAM" id="SSF56601">
    <property type="entry name" value="beta-lactamase/transpeptidase-like"/>
    <property type="match status" value="1"/>
</dbReference>
<gene>
    <name evidence="5" type="ORF">ACFQ4C_21440</name>
</gene>
<dbReference type="EC" id="3.-.-.-" evidence="5"/>
<keyword evidence="6" id="KW-1185">Reference proteome</keyword>